<gene>
    <name evidence="2" type="ORF">GCK72_022695</name>
</gene>
<dbReference type="AlphaFoldDB" id="A0A6A5FUK3"/>
<dbReference type="CTD" id="78777533"/>
<comment type="caution">
    <text evidence="2">The sequence shown here is derived from an EMBL/GenBank/DDBJ whole genome shotgun (WGS) entry which is preliminary data.</text>
</comment>
<accession>A0A6A5FUK3</accession>
<evidence type="ECO:0000256" key="1">
    <source>
        <dbReference type="SAM" id="Phobius"/>
    </source>
</evidence>
<protein>
    <submittedName>
        <fullName evidence="2">Uncharacterized protein</fullName>
    </submittedName>
</protein>
<keyword evidence="1" id="KW-0812">Transmembrane</keyword>
<dbReference type="RefSeq" id="XP_053578565.1">
    <property type="nucleotide sequence ID" value="XM_053734999.1"/>
</dbReference>
<dbReference type="KEGG" id="crq:GCK72_022695"/>
<evidence type="ECO:0000313" key="3">
    <source>
        <dbReference type="Proteomes" id="UP000483820"/>
    </source>
</evidence>
<dbReference type="GeneID" id="78777533"/>
<feature type="transmembrane region" description="Helical" evidence="1">
    <location>
        <begin position="263"/>
        <end position="283"/>
    </location>
</feature>
<evidence type="ECO:0000313" key="2">
    <source>
        <dbReference type="EMBL" id="KAF1746242.1"/>
    </source>
</evidence>
<name>A0A6A5FUK3_CAERE</name>
<keyword evidence="1" id="KW-0472">Membrane</keyword>
<sequence length="353" mass="40166">MLFLTKEANKTSTTTDKVSALNLSPLVSPFSLTSLIRWSRPLNSLDSISFKNDSKLIKKRLTVGRGSGSFCFVLTLGTGAFTSGVVSVLAAGGAISDWENSAGEVAIVSSWSSGFTMAGGATELTRDALCPNCQRIQFVIHIVNPYLLELILLNPQWRHLKICQVSGPVEMKEVNNAPVLNVKFKSVFIDAFFINIQHMLIQGLHILQVFIVLFPKKIHVNFIDCYIGFSWNHIRLFHNFIEILWNKFCYDAIKTFIDFTKNLFFSLRILHTCIHLMVFFWQLTIIRTVHIDSVISSFQNLRILHVLIQWVLHVFCISTFLNNLIGFWLLLQVIQIFISSHNCSKYLFFIGLL</sequence>
<proteinExistence type="predicted"/>
<keyword evidence="1" id="KW-1133">Transmembrane helix</keyword>
<reference evidence="2 3" key="1">
    <citation type="submission" date="2019-12" db="EMBL/GenBank/DDBJ databases">
        <title>Chromosome-level assembly of the Caenorhabditis remanei genome.</title>
        <authorList>
            <person name="Teterina A.A."/>
            <person name="Willis J.H."/>
            <person name="Phillips P.C."/>
        </authorList>
    </citation>
    <scope>NUCLEOTIDE SEQUENCE [LARGE SCALE GENOMIC DNA]</scope>
    <source>
        <strain evidence="2 3">PX506</strain>
        <tissue evidence="2">Whole organism</tissue>
    </source>
</reference>
<feature type="transmembrane region" description="Helical" evidence="1">
    <location>
        <begin position="303"/>
        <end position="331"/>
    </location>
</feature>
<dbReference type="Proteomes" id="UP000483820">
    <property type="component" value="Chromosome X"/>
</dbReference>
<dbReference type="EMBL" id="WUAV01000006">
    <property type="protein sequence ID" value="KAF1746242.1"/>
    <property type="molecule type" value="Genomic_DNA"/>
</dbReference>
<organism evidence="2 3">
    <name type="scientific">Caenorhabditis remanei</name>
    <name type="common">Caenorhabditis vulgaris</name>
    <dbReference type="NCBI Taxonomy" id="31234"/>
    <lineage>
        <taxon>Eukaryota</taxon>
        <taxon>Metazoa</taxon>
        <taxon>Ecdysozoa</taxon>
        <taxon>Nematoda</taxon>
        <taxon>Chromadorea</taxon>
        <taxon>Rhabditida</taxon>
        <taxon>Rhabditina</taxon>
        <taxon>Rhabditomorpha</taxon>
        <taxon>Rhabditoidea</taxon>
        <taxon>Rhabditidae</taxon>
        <taxon>Peloderinae</taxon>
        <taxon>Caenorhabditis</taxon>
    </lineage>
</organism>